<feature type="domain" description="Phospholipid/glycerol acyltransferase" evidence="6">
    <location>
        <begin position="71"/>
        <end position="184"/>
    </location>
</feature>
<keyword evidence="4" id="KW-0443">Lipid metabolism</keyword>
<dbReference type="CDD" id="cd07989">
    <property type="entry name" value="LPLAT_AGPAT-like"/>
    <property type="match status" value="1"/>
</dbReference>
<evidence type="ECO:0000256" key="4">
    <source>
        <dbReference type="ARBA" id="ARBA00023098"/>
    </source>
</evidence>
<keyword evidence="3" id="KW-0808">Transferase</keyword>
<reference evidence="7 8" key="1">
    <citation type="submission" date="2022-06" db="EMBL/GenBank/DDBJ databases">
        <title>Ideonella sp. NS12-5 Genome sequencing and assembly.</title>
        <authorList>
            <person name="Jung Y."/>
        </authorList>
    </citation>
    <scope>NUCLEOTIDE SEQUENCE [LARGE SCALE GENOMIC DNA]</scope>
    <source>
        <strain evidence="7 8">NS12-5</strain>
    </source>
</reference>
<evidence type="ECO:0000256" key="1">
    <source>
        <dbReference type="ARBA" id="ARBA00005189"/>
    </source>
</evidence>
<accession>A0ABT1BKU7</accession>
<name>A0ABT1BKU7_9BURK</name>
<keyword evidence="5 7" id="KW-0012">Acyltransferase</keyword>
<dbReference type="SUPFAM" id="SSF69593">
    <property type="entry name" value="Glycerol-3-phosphate (1)-acyltransferase"/>
    <property type="match status" value="1"/>
</dbReference>
<proteinExistence type="predicted"/>
<dbReference type="PANTHER" id="PTHR10434">
    <property type="entry name" value="1-ACYL-SN-GLYCEROL-3-PHOSPHATE ACYLTRANSFERASE"/>
    <property type="match status" value="1"/>
</dbReference>
<comment type="pathway">
    <text evidence="1">Lipid metabolism.</text>
</comment>
<dbReference type="PANTHER" id="PTHR10434:SF64">
    <property type="entry name" value="1-ACYL-SN-GLYCEROL-3-PHOSPHATE ACYLTRANSFERASE-RELATED"/>
    <property type="match status" value="1"/>
</dbReference>
<dbReference type="GO" id="GO:0016746">
    <property type="term" value="F:acyltransferase activity"/>
    <property type="evidence" value="ECO:0007669"/>
    <property type="project" value="UniProtKB-KW"/>
</dbReference>
<keyword evidence="2" id="KW-0444">Lipid biosynthesis</keyword>
<protein>
    <submittedName>
        <fullName evidence="7">1-acyl-sn-glycerol-3-phosphate acyltransferase</fullName>
    </submittedName>
</protein>
<dbReference type="Pfam" id="PF01553">
    <property type="entry name" value="Acyltransferase"/>
    <property type="match status" value="1"/>
</dbReference>
<comment type="caution">
    <text evidence="7">The sequence shown here is derived from an EMBL/GenBank/DDBJ whole genome shotgun (WGS) entry which is preliminary data.</text>
</comment>
<dbReference type="InterPro" id="IPR002123">
    <property type="entry name" value="Plipid/glycerol_acylTrfase"/>
</dbReference>
<dbReference type="Proteomes" id="UP001204851">
    <property type="component" value="Unassembled WGS sequence"/>
</dbReference>
<dbReference type="EMBL" id="JAMXMC010000005">
    <property type="protein sequence ID" value="MCO5976836.1"/>
    <property type="molecule type" value="Genomic_DNA"/>
</dbReference>
<dbReference type="SMART" id="SM00563">
    <property type="entry name" value="PlsC"/>
    <property type="match status" value="1"/>
</dbReference>
<organism evidence="7 8">
    <name type="scientific">Ideonella oryzae</name>
    <dbReference type="NCBI Taxonomy" id="2937441"/>
    <lineage>
        <taxon>Bacteria</taxon>
        <taxon>Pseudomonadati</taxon>
        <taxon>Pseudomonadota</taxon>
        <taxon>Betaproteobacteria</taxon>
        <taxon>Burkholderiales</taxon>
        <taxon>Sphaerotilaceae</taxon>
        <taxon>Ideonella</taxon>
    </lineage>
</organism>
<evidence type="ECO:0000313" key="7">
    <source>
        <dbReference type="EMBL" id="MCO5976836.1"/>
    </source>
</evidence>
<evidence type="ECO:0000256" key="2">
    <source>
        <dbReference type="ARBA" id="ARBA00022516"/>
    </source>
</evidence>
<evidence type="ECO:0000256" key="5">
    <source>
        <dbReference type="ARBA" id="ARBA00023315"/>
    </source>
</evidence>
<evidence type="ECO:0000259" key="6">
    <source>
        <dbReference type="SMART" id="SM00563"/>
    </source>
</evidence>
<evidence type="ECO:0000313" key="8">
    <source>
        <dbReference type="Proteomes" id="UP001204851"/>
    </source>
</evidence>
<evidence type="ECO:0000256" key="3">
    <source>
        <dbReference type="ARBA" id="ARBA00022679"/>
    </source>
</evidence>
<dbReference type="RefSeq" id="WP_252769338.1">
    <property type="nucleotide sequence ID" value="NZ_JAMXMC010000005.1"/>
</dbReference>
<sequence>MPGKLLRLPLALWRLARLALHLLHGMAMVALRFRHLDAKGRQPYMQWWSGRLIRLIGARLDLQGAPRPGATLFIANHVSWLDIASIHAACPQARFVSKADVLRWPLLGWLIRHVGTLFIERERKRDALRVVHQMAEALRQGDSVAVFPEGTTGPGPQVLPLHANLLQAAIAVEAPVQPIVLRYSEPGQVFGTAAQYIGDTTLIGSIWKIISARGLVVHVHFLPAQGTAHADRRALAEHLQAQLQTVLDQAATA</sequence>
<gene>
    <name evidence="7" type="ORF">M0L44_08955</name>
</gene>
<keyword evidence="8" id="KW-1185">Reference proteome</keyword>